<dbReference type="RefSeq" id="WP_191689798.1">
    <property type="nucleotide sequence ID" value="NZ_JACSQY010000006.1"/>
</dbReference>
<dbReference type="EMBL" id="JACSQY010000006">
    <property type="protein sequence ID" value="MBD7908548.1"/>
    <property type="molecule type" value="Genomic_DNA"/>
</dbReference>
<evidence type="ECO:0000313" key="2">
    <source>
        <dbReference type="Proteomes" id="UP000659496"/>
    </source>
</evidence>
<dbReference type="Proteomes" id="UP000659496">
    <property type="component" value="Unassembled WGS sequence"/>
</dbReference>
<accession>A0ABR8PK47</accession>
<sequence length="108" mass="12335">MNRLKTIEEWQTLLEKSDEQPFLLFKLSITSLSSVTAKKEMESLVTDLPRYVVISQLDKNVSNAVEQDTGVKHETPQLLIIKGKKAIWQATRYQIKQSVVLEAIATYV</sequence>
<reference evidence="1 2" key="1">
    <citation type="submission" date="2020-08" db="EMBL/GenBank/DDBJ databases">
        <title>A Genomic Blueprint of the Chicken Gut Microbiome.</title>
        <authorList>
            <person name="Gilroy R."/>
            <person name="Ravi A."/>
            <person name="Getino M."/>
            <person name="Pursley I."/>
            <person name="Horton D.L."/>
            <person name="Alikhan N.-F."/>
            <person name="Baker D."/>
            <person name="Gharbi K."/>
            <person name="Hall N."/>
            <person name="Watson M."/>
            <person name="Adriaenssens E.M."/>
            <person name="Foster-Nyarko E."/>
            <person name="Jarju S."/>
            <person name="Secka A."/>
            <person name="Antonio M."/>
            <person name="Oren A."/>
            <person name="Chaudhuri R."/>
            <person name="La Ragione R.M."/>
            <person name="Hildebrand F."/>
            <person name="Pallen M.J."/>
        </authorList>
    </citation>
    <scope>NUCLEOTIDE SEQUENCE [LARGE SCALE GENOMIC DNA]</scope>
    <source>
        <strain evidence="1 2">Sa3CUA8</strain>
    </source>
</reference>
<proteinExistence type="predicted"/>
<protein>
    <submittedName>
        <fullName evidence="1">DUF2847 family protein</fullName>
    </submittedName>
</protein>
<organism evidence="1 2">
    <name type="scientific">Sporosarcina gallistercoris</name>
    <dbReference type="NCBI Taxonomy" id="2762245"/>
    <lineage>
        <taxon>Bacteria</taxon>
        <taxon>Bacillati</taxon>
        <taxon>Bacillota</taxon>
        <taxon>Bacilli</taxon>
        <taxon>Bacillales</taxon>
        <taxon>Caryophanaceae</taxon>
        <taxon>Sporosarcina</taxon>
    </lineage>
</organism>
<dbReference type="Pfam" id="PF11009">
    <property type="entry name" value="BrxC"/>
    <property type="match status" value="1"/>
</dbReference>
<dbReference type="Gene3D" id="3.40.30.10">
    <property type="entry name" value="Glutaredoxin"/>
    <property type="match status" value="1"/>
</dbReference>
<evidence type="ECO:0000313" key="1">
    <source>
        <dbReference type="EMBL" id="MBD7908548.1"/>
    </source>
</evidence>
<keyword evidence="2" id="KW-1185">Reference proteome</keyword>
<name>A0ABR8PK47_9BACL</name>
<comment type="caution">
    <text evidence="1">The sequence shown here is derived from an EMBL/GenBank/DDBJ whole genome shotgun (WGS) entry which is preliminary data.</text>
</comment>
<dbReference type="InterPro" id="IPR022551">
    <property type="entry name" value="BrxC"/>
</dbReference>
<gene>
    <name evidence="1" type="ORF">H9659_09415</name>
</gene>